<protein>
    <submittedName>
        <fullName evidence="3">Efflux transporter, outer membrane factor (OMF) lipo, NodT family protein</fullName>
    </submittedName>
</protein>
<keyword evidence="2" id="KW-0472">Membrane</keyword>
<dbReference type="NCBIfam" id="TIGR01845">
    <property type="entry name" value="outer_NodT"/>
    <property type="match status" value="1"/>
</dbReference>
<dbReference type="Gene3D" id="1.20.1600.10">
    <property type="entry name" value="Outer membrane efflux proteins (OEP)"/>
    <property type="match status" value="1"/>
</dbReference>
<keyword evidence="2" id="KW-0812">Transmembrane</keyword>
<feature type="chain" id="PRO_5005731963" evidence="2">
    <location>
        <begin position="20"/>
        <end position="452"/>
    </location>
</feature>
<dbReference type="AlphaFoldDB" id="A0A0M3Q0T5"/>
<keyword evidence="2" id="KW-1134">Transmembrane beta strand</keyword>
<dbReference type="PANTHER" id="PTHR30203">
    <property type="entry name" value="OUTER MEMBRANE CATION EFFLUX PROTEIN"/>
    <property type="match status" value="1"/>
</dbReference>
<dbReference type="GO" id="GO:0015562">
    <property type="term" value="F:efflux transmembrane transporter activity"/>
    <property type="evidence" value="ECO:0007669"/>
    <property type="project" value="InterPro"/>
</dbReference>
<dbReference type="PROSITE" id="PS51257">
    <property type="entry name" value="PROKAR_LIPOPROTEIN"/>
    <property type="match status" value="1"/>
</dbReference>
<evidence type="ECO:0000313" key="3">
    <source>
        <dbReference type="EMBL" id="ALB75777.1"/>
    </source>
</evidence>
<keyword evidence="2" id="KW-0449">Lipoprotein</keyword>
<comment type="subcellular location">
    <subcellularLocation>
        <location evidence="2">Cell membrane</location>
        <topology evidence="2">Lipid-anchor</topology>
    </subcellularLocation>
</comment>
<dbReference type="Gene3D" id="2.20.200.10">
    <property type="entry name" value="Outer membrane efflux proteins (OEP)"/>
    <property type="match status" value="1"/>
</dbReference>
<keyword evidence="2" id="KW-0564">Palmitate</keyword>
<accession>A0A0M3Q0T5</accession>
<dbReference type="InterPro" id="IPR010131">
    <property type="entry name" value="MdtP/NodT-like"/>
</dbReference>
<evidence type="ECO:0000256" key="1">
    <source>
        <dbReference type="ARBA" id="ARBA00007613"/>
    </source>
</evidence>
<dbReference type="SUPFAM" id="SSF56954">
    <property type="entry name" value="Outer membrane efflux proteins (OEP)"/>
    <property type="match status" value="1"/>
</dbReference>
<name>A0A0M3Q0T5_9BACT</name>
<evidence type="ECO:0000256" key="2">
    <source>
        <dbReference type="RuleBase" id="RU362097"/>
    </source>
</evidence>
<reference evidence="3" key="1">
    <citation type="journal article" date="2015" name="Proc. Natl. Acad. Sci. U.S.A.">
        <title>Functional metagenomic discovery of bacterial effectors in the human microbiome and isolation of commendamide, a GPCR G2A/132 agonist.</title>
        <authorList>
            <person name="Cohen L.J."/>
            <person name="Kang H.S."/>
            <person name="Chu J."/>
            <person name="Huang Y.H."/>
            <person name="Gordon E.A."/>
            <person name="Reddy B.V."/>
            <person name="Ternei M.A."/>
            <person name="Craig J.W."/>
            <person name="Brady S.F."/>
        </authorList>
    </citation>
    <scope>NUCLEOTIDE SEQUENCE</scope>
</reference>
<proteinExistence type="inferred from homology"/>
<comment type="similarity">
    <text evidence="1 2">Belongs to the outer membrane factor (OMF) (TC 1.B.17) family.</text>
</comment>
<organism evidence="3">
    <name type="scientific">uncultured bacterium 4L05</name>
    <dbReference type="NCBI Taxonomy" id="1701371"/>
    <lineage>
        <taxon>Bacteria</taxon>
        <taxon>environmental samples</taxon>
    </lineage>
</organism>
<keyword evidence="2" id="KW-0732">Signal</keyword>
<dbReference type="EMBL" id="KT336246">
    <property type="protein sequence ID" value="ALB75777.1"/>
    <property type="molecule type" value="Genomic_DNA"/>
</dbReference>
<dbReference type="GO" id="GO:0005886">
    <property type="term" value="C:plasma membrane"/>
    <property type="evidence" value="ECO:0007669"/>
    <property type="project" value="UniProtKB-SubCell"/>
</dbReference>
<dbReference type="Pfam" id="PF02321">
    <property type="entry name" value="OEP"/>
    <property type="match status" value="2"/>
</dbReference>
<feature type="signal peptide" evidence="2">
    <location>
        <begin position="1"/>
        <end position="19"/>
    </location>
</feature>
<sequence length="452" mass="50807">MKKIIYILFMGIVAGCATIHNTSTMTMDIPQTYSSTETDSISWASVGWKEFFADKNLIAIIDTALINNFDIQQAIKNVEIASNELWRIKAEWLPNFGFSATSSVGTDRTNSWGLAGRFSWEIDVWGKIYNKKQAARAAYMQSEEGVRAIKSSVIAQTASAYYTICLLNEKENMIKRQIQLSDSLVATQELYYNTGKTDKVSLQQTKAQSAQMYMEAEKIKQSKSSALHTLSILTGKADISSFINEEEYESSIPGEYLRNGINTGFPSQLLSNRPDLRAAENELQIRNAEIGIAKKNFYPSVNISGSGGFTSENISSIFSNGLLGAIDGIISQPLFNRRNLRADYKKAIIEKEKAEINFKQIFLKAYNEVSLTMDNICHLNTQWGYLDDRCQELEKAANDAMLMYKHGKEDFFRVLSIRQDLLNATLEYEETKCVYLLAIVELYRALGGGIDS</sequence>
<dbReference type="InterPro" id="IPR003423">
    <property type="entry name" value="OMP_efflux"/>
</dbReference>